<evidence type="ECO:0000313" key="2">
    <source>
        <dbReference type="Proteomes" id="UP000308271"/>
    </source>
</evidence>
<comment type="caution">
    <text evidence="1">The sequence shown here is derived from an EMBL/GenBank/DDBJ whole genome shotgun (WGS) entry which is preliminary data.</text>
</comment>
<name>A0A5C4S597_CHLTI</name>
<evidence type="ECO:0000313" key="1">
    <source>
        <dbReference type="EMBL" id="TNJ38347.1"/>
    </source>
</evidence>
<proteinExistence type="predicted"/>
<gene>
    <name evidence="1" type="ORF">FGF66_09260</name>
</gene>
<sequence>MKFPVCDFAESEEGFYSQCASCPIEPNKAGCALDALDDGNYMFTGATPHGGVKAVFYFRNDAGDQVAKQEAVHVEIHEFDEQDLLVAILYGMVDPEGMIYLKKSENGN</sequence>
<dbReference type="RefSeq" id="WP_139457364.1">
    <property type="nucleotide sequence ID" value="NZ_VDCH01000021.1"/>
</dbReference>
<dbReference type="Proteomes" id="UP000308271">
    <property type="component" value="Unassembled WGS sequence"/>
</dbReference>
<accession>A0A5C4S597</accession>
<protein>
    <submittedName>
        <fullName evidence="1">Uncharacterized protein</fullName>
    </submittedName>
</protein>
<dbReference type="EMBL" id="VDCH01000021">
    <property type="protein sequence ID" value="TNJ38347.1"/>
    <property type="molecule type" value="Genomic_DNA"/>
</dbReference>
<dbReference type="AlphaFoldDB" id="A0A5C4S597"/>
<reference evidence="1 2" key="1">
    <citation type="submission" date="2019-05" db="EMBL/GenBank/DDBJ databases">
        <title>Draft Whole-Genome sequence of the green sulfur bacterium Chlorobaculum thiosulfatiphilum DSM 249.</title>
        <authorList>
            <person name="Meyer T.E."/>
            <person name="Kyndt J.A."/>
        </authorList>
    </citation>
    <scope>NUCLEOTIDE SEQUENCE [LARGE SCALE GENOMIC DNA]</scope>
    <source>
        <strain evidence="1 2">DSM 249</strain>
    </source>
</reference>
<organism evidence="1 2">
    <name type="scientific">Chlorobaculum thiosulfatiphilum</name>
    <name type="common">Chlorobium limicola f.sp. thiosulfatophilum</name>
    <dbReference type="NCBI Taxonomy" id="115852"/>
    <lineage>
        <taxon>Bacteria</taxon>
        <taxon>Pseudomonadati</taxon>
        <taxon>Chlorobiota</taxon>
        <taxon>Chlorobiia</taxon>
        <taxon>Chlorobiales</taxon>
        <taxon>Chlorobiaceae</taxon>
        <taxon>Chlorobaculum</taxon>
    </lineage>
</organism>
<keyword evidence="2" id="KW-1185">Reference proteome</keyword>
<dbReference type="OrthoDB" id="595069at2"/>